<keyword evidence="4" id="KW-1185">Reference proteome</keyword>
<name>A0A0K0XWS9_9GAMM</name>
<dbReference type="Pfam" id="PF12804">
    <property type="entry name" value="NTP_transf_3"/>
    <property type="match status" value="1"/>
</dbReference>
<dbReference type="AlphaFoldDB" id="A0A0K0XWS9"/>
<dbReference type="STRING" id="1579979.WM2015_1718"/>
<evidence type="ECO:0000256" key="1">
    <source>
        <dbReference type="ARBA" id="ARBA00022842"/>
    </source>
</evidence>
<reference evidence="3 4" key="1">
    <citation type="submission" date="2015-07" db="EMBL/GenBank/DDBJ databases">
        <authorList>
            <person name="Noorani M."/>
        </authorList>
    </citation>
    <scope>NUCLEOTIDE SEQUENCE [LARGE SCALE GENOMIC DNA]</scope>
    <source>
        <strain evidence="3 4">KCTC 42284</strain>
    </source>
</reference>
<dbReference type="PATRIC" id="fig|1579979.3.peg.1761"/>
<feature type="domain" description="MobA-like NTP transferase" evidence="2">
    <location>
        <begin position="3"/>
        <end position="138"/>
    </location>
</feature>
<dbReference type="SUPFAM" id="SSF53448">
    <property type="entry name" value="Nucleotide-diphospho-sugar transferases"/>
    <property type="match status" value="1"/>
</dbReference>
<dbReference type="KEGG" id="wma:WM2015_1718"/>
<evidence type="ECO:0000313" key="4">
    <source>
        <dbReference type="Proteomes" id="UP000066624"/>
    </source>
</evidence>
<dbReference type="Proteomes" id="UP000066624">
    <property type="component" value="Chromosome"/>
</dbReference>
<gene>
    <name evidence="3" type="ORF">WM2015_1718</name>
</gene>
<evidence type="ECO:0000259" key="2">
    <source>
        <dbReference type="Pfam" id="PF12804"/>
    </source>
</evidence>
<protein>
    <recommendedName>
        <fullName evidence="2">MobA-like NTP transferase domain-containing protein</fullName>
    </recommendedName>
</protein>
<accession>A0A0K0XWS9</accession>
<dbReference type="RefSeq" id="WP_169751133.1">
    <property type="nucleotide sequence ID" value="NZ_CP012154.1"/>
</dbReference>
<evidence type="ECO:0000313" key="3">
    <source>
        <dbReference type="EMBL" id="AKS42087.1"/>
    </source>
</evidence>
<dbReference type="InterPro" id="IPR025877">
    <property type="entry name" value="MobA-like_NTP_Trfase"/>
</dbReference>
<proteinExistence type="predicted"/>
<keyword evidence="1" id="KW-0460">Magnesium</keyword>
<organism evidence="3 4">
    <name type="scientific">Wenzhouxiangella marina</name>
    <dbReference type="NCBI Taxonomy" id="1579979"/>
    <lineage>
        <taxon>Bacteria</taxon>
        <taxon>Pseudomonadati</taxon>
        <taxon>Pseudomonadota</taxon>
        <taxon>Gammaproteobacteria</taxon>
        <taxon>Chromatiales</taxon>
        <taxon>Wenzhouxiangellaceae</taxon>
        <taxon>Wenzhouxiangella</taxon>
    </lineage>
</organism>
<sequence>MNVIVLAGDRGPNDPLARQAGVPGKTLVPVAGRAMLTRVLDSLGAWPRAAELAVVAPASDAYEQAIEAANLSVPVTLVAPADSPSRSVGKALAALGDERPVMLVTADHPLLSPDWLEGLCGEGEDDLRVGLVDHAGVRARFPDSRRTRYRFADLELGGTNLFQFRSRRADAVLELWQRVERERKKPWKIVSLVGWSNLARYLAGRLRVDEAFEALSERLGFSIDYRLVPDPLSAVDVDTPEDLRLVEGLIDARCRASAEPASPCT</sequence>
<dbReference type="Gene3D" id="3.90.550.10">
    <property type="entry name" value="Spore Coat Polysaccharide Biosynthesis Protein SpsA, Chain A"/>
    <property type="match status" value="1"/>
</dbReference>
<dbReference type="InterPro" id="IPR029044">
    <property type="entry name" value="Nucleotide-diphossugar_trans"/>
</dbReference>
<dbReference type="GO" id="GO:0016779">
    <property type="term" value="F:nucleotidyltransferase activity"/>
    <property type="evidence" value="ECO:0007669"/>
    <property type="project" value="UniProtKB-ARBA"/>
</dbReference>
<dbReference type="EMBL" id="CP012154">
    <property type="protein sequence ID" value="AKS42087.1"/>
    <property type="molecule type" value="Genomic_DNA"/>
</dbReference>